<dbReference type="InterPro" id="IPR035069">
    <property type="entry name" value="TTHA1013/TTHA0281-like"/>
</dbReference>
<dbReference type="Proteomes" id="UP000177010">
    <property type="component" value="Unassembled WGS sequence"/>
</dbReference>
<evidence type="ECO:0000259" key="1">
    <source>
        <dbReference type="Pfam" id="PF15919"/>
    </source>
</evidence>
<dbReference type="RefSeq" id="WP_070367658.1">
    <property type="nucleotide sequence ID" value="NZ_JAZHVW010000001.1"/>
</dbReference>
<accession>A0A1E7XEC2</accession>
<name>A0A1E7XEC2_9LACO</name>
<dbReference type="Pfam" id="PF15919">
    <property type="entry name" value="HicB_lk_antitox"/>
    <property type="match status" value="1"/>
</dbReference>
<sequence length="161" mass="18664">MKKPDVISYPAIFDNQDNDGCYTVTFPDIRNTVSQGRTAESISKAPDALAVALPDYQEYPHPSNLKTIQAEHSDEIVRLVRVNMKDKLREMKQKPQSIHELFSGWTDDDIRESELDWGKRKGHRYRKQSNEMSLQKMPLNFPYSDVRQNKKATAFACWSLE</sequence>
<dbReference type="Gene3D" id="3.30.160.250">
    <property type="match status" value="1"/>
</dbReference>
<proteinExistence type="predicted"/>
<feature type="domain" description="HicB-like antitoxin of toxin-antitoxin system" evidence="1">
    <location>
        <begin position="9"/>
        <end position="88"/>
    </location>
</feature>
<gene>
    <name evidence="2" type="ORF">LASUN_10550</name>
</gene>
<dbReference type="STRING" id="481719.LASUN_10550"/>
<evidence type="ECO:0000313" key="2">
    <source>
        <dbReference type="EMBL" id="OFA11446.1"/>
    </source>
</evidence>
<comment type="caution">
    <text evidence="2">The sequence shown here is derived from an EMBL/GenBank/DDBJ whole genome shotgun (WGS) entry which is preliminary data.</text>
</comment>
<protein>
    <recommendedName>
        <fullName evidence="1">HicB-like antitoxin of toxin-antitoxin system domain-containing protein</fullName>
    </recommendedName>
</protein>
<organism evidence="2 3">
    <name type="scientific">Lentilactobacillus sunkii</name>
    <dbReference type="NCBI Taxonomy" id="481719"/>
    <lineage>
        <taxon>Bacteria</taxon>
        <taxon>Bacillati</taxon>
        <taxon>Bacillota</taxon>
        <taxon>Bacilli</taxon>
        <taxon>Lactobacillales</taxon>
        <taxon>Lactobacillaceae</taxon>
        <taxon>Lentilactobacillus</taxon>
    </lineage>
</organism>
<dbReference type="InterPro" id="IPR031807">
    <property type="entry name" value="HicB-like"/>
</dbReference>
<evidence type="ECO:0000313" key="3">
    <source>
        <dbReference type="Proteomes" id="UP000177010"/>
    </source>
</evidence>
<reference evidence="2 3" key="1">
    <citation type="submission" date="2016-09" db="EMBL/GenBank/DDBJ databases">
        <title>Genome Sequence of Lactobacillus sunkii Strain CG01.</title>
        <authorList>
            <person name="Poehlein A."/>
            <person name="Gabris C."/>
            <person name="Bengelsdorf F.R."/>
            <person name="Duerre P."/>
            <person name="Daniel R."/>
        </authorList>
    </citation>
    <scope>NUCLEOTIDE SEQUENCE [LARGE SCALE GENOMIC DNA]</scope>
    <source>
        <strain evidence="2 3">CG_D</strain>
    </source>
</reference>
<dbReference type="AlphaFoldDB" id="A0A1E7XEC2"/>
<dbReference type="EMBL" id="MIQE01000010">
    <property type="protein sequence ID" value="OFA11446.1"/>
    <property type="molecule type" value="Genomic_DNA"/>
</dbReference>
<dbReference type="SUPFAM" id="SSF143100">
    <property type="entry name" value="TTHA1013/TTHA0281-like"/>
    <property type="match status" value="1"/>
</dbReference>